<evidence type="ECO:0008006" key="4">
    <source>
        <dbReference type="Google" id="ProtNLM"/>
    </source>
</evidence>
<dbReference type="CDD" id="cd12105">
    <property type="entry name" value="HmuY"/>
    <property type="match status" value="1"/>
</dbReference>
<dbReference type="AlphaFoldDB" id="A0A4P7W630"/>
<dbReference type="Proteomes" id="UP000297149">
    <property type="component" value="Chromosome"/>
</dbReference>
<dbReference type="Pfam" id="PF14064">
    <property type="entry name" value="HmuY"/>
    <property type="match status" value="1"/>
</dbReference>
<keyword evidence="1" id="KW-0732">Signal</keyword>
<dbReference type="RefSeq" id="WP_136416932.1">
    <property type="nucleotide sequence ID" value="NZ_CP039396.1"/>
</dbReference>
<dbReference type="InterPro" id="IPR025921">
    <property type="entry name" value="HmuY"/>
</dbReference>
<proteinExistence type="predicted"/>
<gene>
    <name evidence="2" type="ORF">E7747_15710</name>
</gene>
<organism evidence="2 3">
    <name type="scientific">Duncaniella dubosii</name>
    <dbReference type="NCBI Taxonomy" id="2518971"/>
    <lineage>
        <taxon>Bacteria</taxon>
        <taxon>Pseudomonadati</taxon>
        <taxon>Bacteroidota</taxon>
        <taxon>Bacteroidia</taxon>
        <taxon>Bacteroidales</taxon>
        <taxon>Muribaculaceae</taxon>
        <taxon>Duncaniella</taxon>
    </lineage>
</organism>
<sequence>MATNFISYLTAGAAAMLLSACNGILSNIYDEPSTDAVSEYGFVSEATTTSPGSIYIDATDYTVWTYIDFRSMTTTALDVNAPVPASWDIAIHRYDAKTNGAEVMETGATSFYSLANVVTPTENDYVSDIWTTTTIVTDMSTMMDGYLSYAESSYNPELSKWLNVDKSSMPPIYTPSNKVYVIRLSDGTLAGVRLANYMDGLGVKGYMTIEYMYPLNL</sequence>
<evidence type="ECO:0000256" key="1">
    <source>
        <dbReference type="SAM" id="SignalP"/>
    </source>
</evidence>
<feature type="signal peptide" evidence="1">
    <location>
        <begin position="1"/>
        <end position="20"/>
    </location>
</feature>
<evidence type="ECO:0000313" key="2">
    <source>
        <dbReference type="EMBL" id="QCD43569.1"/>
    </source>
</evidence>
<dbReference type="KEGG" id="ddb:E7747_15710"/>
<name>A0A4P7W630_9BACT</name>
<dbReference type="EMBL" id="CP039396">
    <property type="protein sequence ID" value="QCD43569.1"/>
    <property type="molecule type" value="Genomic_DNA"/>
</dbReference>
<keyword evidence="3" id="KW-1185">Reference proteome</keyword>
<feature type="chain" id="PRO_5020434729" description="HmuY family protein" evidence="1">
    <location>
        <begin position="21"/>
        <end position="217"/>
    </location>
</feature>
<reference evidence="3" key="1">
    <citation type="submission" date="2019-02" db="EMBL/GenBank/DDBJ databases">
        <title>Isolation and identification of novel species under the genus Muribaculum.</title>
        <authorList>
            <person name="Miyake S."/>
            <person name="Ding Y."/>
            <person name="Low A."/>
            <person name="Soh M."/>
            <person name="Seedorf H."/>
        </authorList>
    </citation>
    <scope>NUCLEOTIDE SEQUENCE [LARGE SCALE GENOMIC DNA]</scope>
    <source>
        <strain evidence="3">H5</strain>
    </source>
</reference>
<protein>
    <recommendedName>
        <fullName evidence="4">HmuY family protein</fullName>
    </recommendedName>
</protein>
<evidence type="ECO:0000313" key="3">
    <source>
        <dbReference type="Proteomes" id="UP000297149"/>
    </source>
</evidence>
<accession>A0A4P7W630</accession>